<feature type="compositionally biased region" description="Polar residues" evidence="9">
    <location>
        <begin position="12"/>
        <end position="26"/>
    </location>
</feature>
<dbReference type="InterPro" id="IPR014001">
    <property type="entry name" value="Helicase_ATP-bd"/>
</dbReference>
<proteinExistence type="predicted"/>
<dbReference type="PANTHER" id="PTHR18934">
    <property type="entry name" value="ATP-DEPENDENT RNA HELICASE"/>
    <property type="match status" value="1"/>
</dbReference>
<dbReference type="Pfam" id="PF07717">
    <property type="entry name" value="OB_NTP_bind"/>
    <property type="match status" value="1"/>
</dbReference>
<evidence type="ECO:0000256" key="8">
    <source>
        <dbReference type="ARBA" id="ARBA00047984"/>
    </source>
</evidence>
<comment type="caution">
    <text evidence="12">The sequence shown here is derived from an EMBL/GenBank/DDBJ whole genome shotgun (WGS) entry which is preliminary data.</text>
</comment>
<dbReference type="Pfam" id="PF00271">
    <property type="entry name" value="Helicase_C"/>
    <property type="match status" value="1"/>
</dbReference>
<name>A0ABD2HV20_9BILA</name>
<dbReference type="GO" id="GO:0005524">
    <property type="term" value="F:ATP binding"/>
    <property type="evidence" value="ECO:0007669"/>
    <property type="project" value="UniProtKB-KW"/>
</dbReference>
<sequence length="730" mass="83239">MFLRSIRRRSSNQQNAPQLPNFNGPNPFTGRPFSAEYRELYEQRMGLPIWQHKTAFFAALEKYQCILLEAETGSGKTTQVPQWCMEWLRRKQLQSMVCCTQPRRLATVNVAQRVAKEMDVPLGKEVGYSVRFEEAVSPGTLIKYCTDGVLLAEMSSRDTKLERYGVILLDEVHERTMTTDVVMGLIKRIMRQRKDLRVVVMSASLKTGKFSRYFSGCHTMQIPGRSYPVEITRAVSKAIAIHKKDEPGDILIFLTGQEDVEIGCEMLEDEAKKCGSGRELIVFPLYGSMQHDQYKLIKNTPFSQNGPRRCIVATNVAETSLTIENLAFVIDPGFCKRKIYDPHKKLDMLLIQRVSRASALQRAGRAGRTRAGHCFRLYTEHNFTKMMEDVAPEIKHANLDSVTLRLKKCGVDDIHGFDLMDVPSREHIEHSLILLAQLGAIDRRGHITPLGEKIHRLPVDPPLARMMLESVKLHCSEEVISICAMLSAPNSCFLRPRKKQFEADQAKAKFIDDTGDHLTLLRVFKAFINNGRSKKWCHDNFLNFITLKYADDVYVQLMNVMHRLNFELISLDPSSSLYPTNILKALLSGTFMKLAFFCADSISVINESAQRGFYLTMESQLNSKKRNIICTANSFSIHPSSVLFTSKLYVLSPPQWVLFNVAIKHREGGRKYLQTVSNVQPEWLAQLAPTYRAHISAKSAELDKMLREHEPRDTLADKIRALKLRLYPKN</sequence>
<reference evidence="12 13" key="1">
    <citation type="submission" date="2024-10" db="EMBL/GenBank/DDBJ databases">
        <authorList>
            <person name="Kim D."/>
        </authorList>
    </citation>
    <scope>NUCLEOTIDE SEQUENCE [LARGE SCALE GENOMIC DNA]</scope>
    <source>
        <strain evidence="12">BH-2024</strain>
    </source>
</reference>
<keyword evidence="6" id="KW-0067">ATP-binding</keyword>
<evidence type="ECO:0000256" key="9">
    <source>
        <dbReference type="SAM" id="MobiDB-lite"/>
    </source>
</evidence>
<accession>A0ABD2HV20</accession>
<keyword evidence="3" id="KW-0547">Nucleotide-binding</keyword>
<dbReference type="InterPro" id="IPR001650">
    <property type="entry name" value="Helicase_C-like"/>
</dbReference>
<dbReference type="InterPro" id="IPR011709">
    <property type="entry name" value="DEAD-box_helicase_OB_fold"/>
</dbReference>
<gene>
    <name evidence="12" type="ORF">niasHT_034475</name>
</gene>
<dbReference type="Gene3D" id="1.20.120.1080">
    <property type="match status" value="1"/>
</dbReference>
<keyword evidence="2" id="KW-0507">mRNA processing</keyword>
<keyword evidence="4" id="KW-0378">Hydrolase</keyword>
<dbReference type="AlphaFoldDB" id="A0ABD2HV20"/>
<dbReference type="InterPro" id="IPR007502">
    <property type="entry name" value="Helicase-assoc_dom"/>
</dbReference>
<evidence type="ECO:0000256" key="4">
    <source>
        <dbReference type="ARBA" id="ARBA00022801"/>
    </source>
</evidence>
<dbReference type="PANTHER" id="PTHR18934:SF109">
    <property type="entry name" value="ATP-DEPENDENT RNA HELICASE DHX15 HOMOLOG"/>
    <property type="match status" value="1"/>
</dbReference>
<evidence type="ECO:0000256" key="3">
    <source>
        <dbReference type="ARBA" id="ARBA00022741"/>
    </source>
</evidence>
<organism evidence="12 13">
    <name type="scientific">Heterodera trifolii</name>
    <dbReference type="NCBI Taxonomy" id="157864"/>
    <lineage>
        <taxon>Eukaryota</taxon>
        <taxon>Metazoa</taxon>
        <taxon>Ecdysozoa</taxon>
        <taxon>Nematoda</taxon>
        <taxon>Chromadorea</taxon>
        <taxon>Rhabditida</taxon>
        <taxon>Tylenchina</taxon>
        <taxon>Tylenchomorpha</taxon>
        <taxon>Tylenchoidea</taxon>
        <taxon>Heteroderidae</taxon>
        <taxon>Heteroderinae</taxon>
        <taxon>Heterodera</taxon>
    </lineage>
</organism>
<dbReference type="SMART" id="SM00487">
    <property type="entry name" value="DEXDc"/>
    <property type="match status" value="1"/>
</dbReference>
<feature type="compositionally biased region" description="Basic residues" evidence="9">
    <location>
        <begin position="1"/>
        <end position="10"/>
    </location>
</feature>
<feature type="domain" description="Helicase ATP-binding" evidence="10">
    <location>
        <begin position="57"/>
        <end position="223"/>
    </location>
</feature>
<dbReference type="EC" id="3.6.4.13" evidence="1"/>
<dbReference type="PROSITE" id="PS51192">
    <property type="entry name" value="HELICASE_ATP_BIND_1"/>
    <property type="match status" value="1"/>
</dbReference>
<comment type="catalytic activity">
    <reaction evidence="8">
        <text>ATP + H2O = ADP + phosphate + H(+)</text>
        <dbReference type="Rhea" id="RHEA:13065"/>
        <dbReference type="ChEBI" id="CHEBI:15377"/>
        <dbReference type="ChEBI" id="CHEBI:15378"/>
        <dbReference type="ChEBI" id="CHEBI:30616"/>
        <dbReference type="ChEBI" id="CHEBI:43474"/>
        <dbReference type="ChEBI" id="CHEBI:456216"/>
        <dbReference type="EC" id="3.6.4.13"/>
    </reaction>
</comment>
<evidence type="ECO:0000256" key="1">
    <source>
        <dbReference type="ARBA" id="ARBA00012552"/>
    </source>
</evidence>
<dbReference type="EMBL" id="JBICBT010001397">
    <property type="protein sequence ID" value="KAL3069245.1"/>
    <property type="molecule type" value="Genomic_DNA"/>
</dbReference>
<dbReference type="GO" id="GO:0016787">
    <property type="term" value="F:hydrolase activity"/>
    <property type="evidence" value="ECO:0007669"/>
    <property type="project" value="UniProtKB-KW"/>
</dbReference>
<dbReference type="PROSITE" id="PS51194">
    <property type="entry name" value="HELICASE_CTER"/>
    <property type="match status" value="1"/>
</dbReference>
<dbReference type="GO" id="GO:0003724">
    <property type="term" value="F:RNA helicase activity"/>
    <property type="evidence" value="ECO:0007669"/>
    <property type="project" value="UniProtKB-EC"/>
</dbReference>
<evidence type="ECO:0000256" key="2">
    <source>
        <dbReference type="ARBA" id="ARBA00022664"/>
    </source>
</evidence>
<dbReference type="FunFam" id="3.40.50.300:FF:002125">
    <property type="entry name" value="ATP-dependent helicase HrpB"/>
    <property type="match status" value="1"/>
</dbReference>
<evidence type="ECO:0000313" key="12">
    <source>
        <dbReference type="EMBL" id="KAL3069245.1"/>
    </source>
</evidence>
<protein>
    <recommendedName>
        <fullName evidence="1">RNA helicase</fullName>
        <ecNumber evidence="1">3.6.4.13</ecNumber>
    </recommendedName>
</protein>
<evidence type="ECO:0000256" key="6">
    <source>
        <dbReference type="ARBA" id="ARBA00022840"/>
    </source>
</evidence>
<dbReference type="InterPro" id="IPR048333">
    <property type="entry name" value="HA2_WH"/>
</dbReference>
<evidence type="ECO:0000259" key="10">
    <source>
        <dbReference type="PROSITE" id="PS51192"/>
    </source>
</evidence>
<dbReference type="InterPro" id="IPR027417">
    <property type="entry name" value="P-loop_NTPase"/>
</dbReference>
<feature type="domain" description="Helicase C-terminal" evidence="11">
    <location>
        <begin position="234"/>
        <end position="410"/>
    </location>
</feature>
<dbReference type="GO" id="GO:0006397">
    <property type="term" value="P:mRNA processing"/>
    <property type="evidence" value="ECO:0007669"/>
    <property type="project" value="UniProtKB-KW"/>
</dbReference>
<dbReference type="PROSITE" id="PS00690">
    <property type="entry name" value="DEAH_ATP_HELICASE"/>
    <property type="match status" value="1"/>
</dbReference>
<dbReference type="SMART" id="SM00490">
    <property type="entry name" value="HELICc"/>
    <property type="match status" value="1"/>
</dbReference>
<evidence type="ECO:0000256" key="5">
    <source>
        <dbReference type="ARBA" id="ARBA00022806"/>
    </source>
</evidence>
<evidence type="ECO:0000256" key="7">
    <source>
        <dbReference type="ARBA" id="ARBA00023187"/>
    </source>
</evidence>
<keyword evidence="7" id="KW-0508">mRNA splicing</keyword>
<evidence type="ECO:0000313" key="13">
    <source>
        <dbReference type="Proteomes" id="UP001620626"/>
    </source>
</evidence>
<dbReference type="InterPro" id="IPR002464">
    <property type="entry name" value="DNA/RNA_helicase_DEAH_CS"/>
</dbReference>
<keyword evidence="13" id="KW-1185">Reference proteome</keyword>
<dbReference type="InterPro" id="IPR011545">
    <property type="entry name" value="DEAD/DEAH_box_helicase_dom"/>
</dbReference>
<dbReference type="Pfam" id="PF21010">
    <property type="entry name" value="HA2_C"/>
    <property type="match status" value="1"/>
</dbReference>
<dbReference type="SMART" id="SM00847">
    <property type="entry name" value="HA2"/>
    <property type="match status" value="1"/>
</dbReference>
<dbReference type="CDD" id="cd18791">
    <property type="entry name" value="SF2_C_RHA"/>
    <property type="match status" value="1"/>
</dbReference>
<dbReference type="Pfam" id="PF00270">
    <property type="entry name" value="DEAD"/>
    <property type="match status" value="1"/>
</dbReference>
<feature type="region of interest" description="Disordered" evidence="9">
    <location>
        <begin position="1"/>
        <end position="28"/>
    </location>
</feature>
<dbReference type="Pfam" id="PF04408">
    <property type="entry name" value="WHD_HA2"/>
    <property type="match status" value="1"/>
</dbReference>
<dbReference type="GO" id="GO:0008380">
    <property type="term" value="P:RNA splicing"/>
    <property type="evidence" value="ECO:0007669"/>
    <property type="project" value="UniProtKB-KW"/>
</dbReference>
<dbReference type="SUPFAM" id="SSF52540">
    <property type="entry name" value="P-loop containing nucleoside triphosphate hydrolases"/>
    <property type="match status" value="1"/>
</dbReference>
<keyword evidence="5" id="KW-0347">Helicase</keyword>
<dbReference type="Gene3D" id="3.40.50.300">
    <property type="entry name" value="P-loop containing nucleotide triphosphate hydrolases"/>
    <property type="match status" value="2"/>
</dbReference>
<evidence type="ECO:0000259" key="11">
    <source>
        <dbReference type="PROSITE" id="PS51194"/>
    </source>
</evidence>
<dbReference type="Proteomes" id="UP001620626">
    <property type="component" value="Unassembled WGS sequence"/>
</dbReference>